<dbReference type="PANTHER" id="PTHR46766:SF1">
    <property type="entry name" value="GLUTAMINE-RICH PROTEIN 2"/>
    <property type="match status" value="1"/>
</dbReference>
<organism evidence="5 6">
    <name type="scientific">Mycolicibacter heraklionensis</name>
    <dbReference type="NCBI Taxonomy" id="512402"/>
    <lineage>
        <taxon>Bacteria</taxon>
        <taxon>Bacillati</taxon>
        <taxon>Actinomycetota</taxon>
        <taxon>Actinomycetes</taxon>
        <taxon>Mycobacteriales</taxon>
        <taxon>Mycobacteriaceae</taxon>
        <taxon>Mycolicibacter</taxon>
    </lineage>
</organism>
<accession>A0A9X7ZI64</accession>
<feature type="region of interest" description="Disordered" evidence="2">
    <location>
        <begin position="461"/>
        <end position="483"/>
    </location>
</feature>
<feature type="region of interest" description="Disordered" evidence="2">
    <location>
        <begin position="397"/>
        <end position="422"/>
    </location>
</feature>
<dbReference type="KEGG" id="mher:K3U94_03000"/>
<dbReference type="SUPFAM" id="SSF140459">
    <property type="entry name" value="PE/PPE dimer-like"/>
    <property type="match status" value="1"/>
</dbReference>
<dbReference type="InterPro" id="IPR043641">
    <property type="entry name" value="PPE-PPW_C"/>
</dbReference>
<protein>
    <submittedName>
        <fullName evidence="5">PPE family protein</fullName>
    </submittedName>
</protein>
<evidence type="ECO:0000256" key="1">
    <source>
        <dbReference type="ARBA" id="ARBA00010652"/>
    </source>
</evidence>
<dbReference type="EMBL" id="CP080997">
    <property type="protein sequence ID" value="QZA08313.1"/>
    <property type="molecule type" value="Genomic_DNA"/>
</dbReference>
<feature type="domain" description="PPE" evidence="3">
    <location>
        <begin position="6"/>
        <end position="168"/>
    </location>
</feature>
<dbReference type="Pfam" id="PF00823">
    <property type="entry name" value="PPE"/>
    <property type="match status" value="1"/>
</dbReference>
<evidence type="ECO:0000313" key="6">
    <source>
        <dbReference type="Proteomes" id="UP000825008"/>
    </source>
</evidence>
<feature type="region of interest" description="Disordered" evidence="2">
    <location>
        <begin position="304"/>
        <end position="323"/>
    </location>
</feature>
<feature type="region of interest" description="Disordered" evidence="2">
    <location>
        <begin position="171"/>
        <end position="196"/>
    </location>
</feature>
<evidence type="ECO:0000259" key="4">
    <source>
        <dbReference type="Pfam" id="PF18878"/>
    </source>
</evidence>
<sequence length="483" mass="48909">MTEPIWMASPPEVHSALLSSGPGAGPLLAAAAMWDALSTEYTEVAQELSAMLSAVQAGSWQGPSAESYVAANVPYLAWLAKAGADSLALAAQHQTAATAYTSALAAMPTLAELAANHAIHAVLVATNFFGVNAIPIALNEADYTRMWVQAAATMSTYQAVAGAAVASSPAASTAPTVLNPDTPQHRDHQHRTDQAPTQDFGNIYQESWWTTRIAEINEAIQADLSSNNPLTSLISDPVLMTIAPHYAGEIVLGIAPAVTSLTETMLGLVAPVSPVGGFAGLAGLAGLAGITAPAAPALPAPSTPMPVPAAAAPPALSAPPAPAPAAPPAMAPPTLAPAATVAGGAPAVPPPFTGAEAGFVPYLVGGGPASGARMKVRVGTPAQDQRRDAAEAVAASAALAGQQRRRRQRKALTDPGNRYEYLDPNDVAAAEHGAGPIGFSGTVRHETGSAVTGLTTVTESAAGPTIPMLPHTWETPEDPDQLS</sequence>
<gene>
    <name evidence="5" type="ORF">K3U94_03000</name>
</gene>
<evidence type="ECO:0000256" key="2">
    <source>
        <dbReference type="SAM" id="MobiDB-lite"/>
    </source>
</evidence>
<dbReference type="Pfam" id="PF18878">
    <property type="entry name" value="PPE-PPW"/>
    <property type="match status" value="1"/>
</dbReference>
<proteinExistence type="inferred from homology"/>
<feature type="compositionally biased region" description="Basic and acidic residues" evidence="2">
    <location>
        <begin position="183"/>
        <end position="193"/>
    </location>
</feature>
<dbReference type="FunFam" id="1.20.1260.20:FF:000001">
    <property type="entry name" value="PPE family protein PPE41"/>
    <property type="match status" value="1"/>
</dbReference>
<reference evidence="5" key="1">
    <citation type="submission" date="2021-08" db="EMBL/GenBank/DDBJ databases">
        <title>Whole genome sequencing of non-tuberculosis mycobacteria type-strains.</title>
        <authorList>
            <person name="Igarashi Y."/>
            <person name="Osugi A."/>
            <person name="Mitarai S."/>
        </authorList>
    </citation>
    <scope>NUCLEOTIDE SEQUENCE</scope>
    <source>
        <strain evidence="5">JCM 30995</strain>
    </source>
</reference>
<name>A0A9X7ZI64_9MYCO</name>
<evidence type="ECO:0000313" key="5">
    <source>
        <dbReference type="EMBL" id="QZA08313.1"/>
    </source>
</evidence>
<dbReference type="InterPro" id="IPR000030">
    <property type="entry name" value="PPE_dom"/>
</dbReference>
<evidence type="ECO:0000259" key="3">
    <source>
        <dbReference type="Pfam" id="PF00823"/>
    </source>
</evidence>
<dbReference type="GO" id="GO:0052572">
    <property type="term" value="P:response to host immune response"/>
    <property type="evidence" value="ECO:0007669"/>
    <property type="project" value="TreeGrafter"/>
</dbReference>
<feature type="domain" description="PPE-PPW subfamily C-terminal" evidence="4">
    <location>
        <begin position="429"/>
        <end position="473"/>
    </location>
</feature>
<dbReference type="Gene3D" id="1.20.1260.20">
    <property type="entry name" value="PPE superfamily"/>
    <property type="match status" value="1"/>
</dbReference>
<dbReference type="InterPro" id="IPR038332">
    <property type="entry name" value="PPE_sf"/>
</dbReference>
<dbReference type="AlphaFoldDB" id="A0A9X7ZI64"/>
<dbReference type="RefSeq" id="WP_220695530.1">
    <property type="nucleotide sequence ID" value="NZ_CP080997.1"/>
</dbReference>
<comment type="similarity">
    <text evidence="1">Belongs to the mycobacterial PPE family.</text>
</comment>
<dbReference type="PANTHER" id="PTHR46766">
    <property type="entry name" value="GLUTAMINE-RICH PROTEIN 2"/>
    <property type="match status" value="1"/>
</dbReference>
<dbReference type="Proteomes" id="UP000825008">
    <property type="component" value="Chromosome"/>
</dbReference>